<accession>A0A061SPU8</accession>
<gene>
    <name evidence="2" type="ORF">TSPGSL018_304</name>
</gene>
<proteinExistence type="predicted"/>
<feature type="chain" id="PRO_5030002265" description="Hexosyltransferase" evidence="1">
    <location>
        <begin position="22"/>
        <end position="368"/>
    </location>
</feature>
<protein>
    <recommendedName>
        <fullName evidence="3">Hexosyltransferase</fullName>
    </recommendedName>
</protein>
<organism evidence="2">
    <name type="scientific">Tetraselmis sp. GSL018</name>
    <dbReference type="NCBI Taxonomy" id="582737"/>
    <lineage>
        <taxon>Eukaryota</taxon>
        <taxon>Viridiplantae</taxon>
        <taxon>Chlorophyta</taxon>
        <taxon>core chlorophytes</taxon>
        <taxon>Chlorodendrophyceae</taxon>
        <taxon>Chlorodendrales</taxon>
        <taxon>Chlorodendraceae</taxon>
        <taxon>Tetraselmis</taxon>
    </lineage>
</organism>
<dbReference type="EMBL" id="GBEZ01000138">
    <property type="protein sequence ID" value="JAC84721.1"/>
    <property type="molecule type" value="Transcribed_RNA"/>
</dbReference>
<name>A0A061SPU8_9CHLO</name>
<evidence type="ECO:0000313" key="2">
    <source>
        <dbReference type="EMBL" id="JAC84721.1"/>
    </source>
</evidence>
<reference evidence="2" key="1">
    <citation type="submission" date="2014-05" db="EMBL/GenBank/DDBJ databases">
        <title>The transcriptome of the halophilic microalga Tetraselmis sp. GSL018 isolated from the Great Salt Lake, Utah.</title>
        <authorList>
            <person name="Jinkerson R.E."/>
            <person name="D'Adamo S."/>
            <person name="Posewitz M.C."/>
        </authorList>
    </citation>
    <scope>NUCLEOTIDE SEQUENCE</scope>
    <source>
        <strain evidence="2">GSL018</strain>
    </source>
</reference>
<dbReference type="AlphaFoldDB" id="A0A061SPU8"/>
<sequence>MSQILNGLRLLCLARFLQVLGQGTSRVDLSFLELPDVEHCDSRVRDVLSQWAKPENATCEIFNKKATLLQEELSQNKRPKVTVAVFSGRSSSMKVLCRYLYALHGLGLIDEVHLWLLTRVEKDLFWLEELSRAIPVFKLMRCSSHIAGRAKYACPYQYYYNLEGGSEDDVVMKVDDDIVYIDLLQFQAFIQAVKHDSLYFPNIVNNDVCAYLQSRAKVHNLLPSIREKHASKGNTAPLALWYQRPARAIRSHEEFFKCPGRFGKGYDQELVPWYSRVSLNFFALTMRTAKDAFHHLLKHLNETHKLQDEPFLTGMYTLLSDRPMYIFTPLVVSHFAFGLQRKKHNGTEMDVLFQQYERVSMANCLFIP</sequence>
<feature type="signal peptide" evidence="1">
    <location>
        <begin position="1"/>
        <end position="21"/>
    </location>
</feature>
<evidence type="ECO:0000256" key="1">
    <source>
        <dbReference type="SAM" id="SignalP"/>
    </source>
</evidence>
<evidence type="ECO:0008006" key="3">
    <source>
        <dbReference type="Google" id="ProtNLM"/>
    </source>
</evidence>
<keyword evidence="1" id="KW-0732">Signal</keyword>